<evidence type="ECO:0000313" key="2">
    <source>
        <dbReference type="Proteomes" id="UP001371456"/>
    </source>
</evidence>
<evidence type="ECO:0000313" key="1">
    <source>
        <dbReference type="EMBL" id="KAK6794938.1"/>
    </source>
</evidence>
<organism evidence="1 2">
    <name type="scientific">Solanum bulbocastanum</name>
    <name type="common">Wild potato</name>
    <dbReference type="NCBI Taxonomy" id="147425"/>
    <lineage>
        <taxon>Eukaryota</taxon>
        <taxon>Viridiplantae</taxon>
        <taxon>Streptophyta</taxon>
        <taxon>Embryophyta</taxon>
        <taxon>Tracheophyta</taxon>
        <taxon>Spermatophyta</taxon>
        <taxon>Magnoliopsida</taxon>
        <taxon>eudicotyledons</taxon>
        <taxon>Gunneridae</taxon>
        <taxon>Pentapetalae</taxon>
        <taxon>asterids</taxon>
        <taxon>lamiids</taxon>
        <taxon>Solanales</taxon>
        <taxon>Solanaceae</taxon>
        <taxon>Solanoideae</taxon>
        <taxon>Solaneae</taxon>
        <taxon>Solanum</taxon>
    </lineage>
</organism>
<gene>
    <name evidence="1" type="ORF">RDI58_008391</name>
</gene>
<keyword evidence="2" id="KW-1185">Reference proteome</keyword>
<comment type="caution">
    <text evidence="1">The sequence shown here is derived from an EMBL/GenBank/DDBJ whole genome shotgun (WGS) entry which is preliminary data.</text>
</comment>
<sequence length="35" mass="3839">MVVHKQVSFLAYLLVVLGLLLLVSAVEHVDAKGLY</sequence>
<dbReference type="Proteomes" id="UP001371456">
    <property type="component" value="Unassembled WGS sequence"/>
</dbReference>
<proteinExistence type="predicted"/>
<dbReference type="AlphaFoldDB" id="A0AAN8YN28"/>
<accession>A0AAN8YN28</accession>
<protein>
    <submittedName>
        <fullName evidence="1">Uncharacterized protein</fullName>
    </submittedName>
</protein>
<name>A0AAN8YN28_SOLBU</name>
<dbReference type="EMBL" id="JBANQN010000003">
    <property type="protein sequence ID" value="KAK6794938.1"/>
    <property type="molecule type" value="Genomic_DNA"/>
</dbReference>
<reference evidence="1 2" key="1">
    <citation type="submission" date="2024-02" db="EMBL/GenBank/DDBJ databases">
        <title>de novo genome assembly of Solanum bulbocastanum strain 11H21.</title>
        <authorList>
            <person name="Hosaka A.J."/>
        </authorList>
    </citation>
    <scope>NUCLEOTIDE SEQUENCE [LARGE SCALE GENOMIC DNA]</scope>
    <source>
        <tissue evidence="1">Young leaves</tissue>
    </source>
</reference>